<sequence>MDNETKEIKEMDDIMLGIPADTSAPVIESVAGTVAVSEAIQNEPAISAAITSAETAAASVASVAAETAAVSAAVTSAETAVISTVGIPAETAATSVVSVVAGAPPPDWEVQMRMAREQNEKLLKQLNDLAAGTQAPPPPKVDAEGKPIPEVPAPTADTAFVADEKTYDEILKDATSFNKLLNEVKRRAVEETLLSVPRLAVSLVNQQMTMRLAAEEFYKVNTDLAQHRSYIAFVTNETAAKHPEYDLKTLLEETAKEARSRLGIQAGSVGVVTPNVPNVPQPPGSPAFVDASHARSGPNPVALTTGEAAEIGEMLKTL</sequence>
<accession>A0A6M3JB80</accession>
<dbReference type="EMBL" id="MT141565">
    <property type="protein sequence ID" value="QJA67076.1"/>
    <property type="molecule type" value="Genomic_DNA"/>
</dbReference>
<organism evidence="2">
    <name type="scientific">viral metagenome</name>
    <dbReference type="NCBI Taxonomy" id="1070528"/>
    <lineage>
        <taxon>unclassified sequences</taxon>
        <taxon>metagenomes</taxon>
        <taxon>organismal metagenomes</taxon>
    </lineage>
</organism>
<evidence type="ECO:0000256" key="1">
    <source>
        <dbReference type="SAM" id="MobiDB-lite"/>
    </source>
</evidence>
<protein>
    <submittedName>
        <fullName evidence="2">Uncharacterized protein</fullName>
    </submittedName>
</protein>
<dbReference type="EMBL" id="MT142501">
    <property type="protein sequence ID" value="QJA83009.1"/>
    <property type="molecule type" value="Genomic_DNA"/>
</dbReference>
<gene>
    <name evidence="3" type="ORF">MM415A00328_0027</name>
    <name evidence="2" type="ORF">MM415B00308_0054</name>
</gene>
<evidence type="ECO:0000313" key="2">
    <source>
        <dbReference type="EMBL" id="QJA67076.1"/>
    </source>
</evidence>
<dbReference type="AlphaFoldDB" id="A0A6M3JB80"/>
<reference evidence="2" key="1">
    <citation type="submission" date="2020-03" db="EMBL/GenBank/DDBJ databases">
        <title>The deep terrestrial virosphere.</title>
        <authorList>
            <person name="Holmfeldt K."/>
            <person name="Nilsson E."/>
            <person name="Simone D."/>
            <person name="Lopez-Fernandez M."/>
            <person name="Wu X."/>
            <person name="de Brujin I."/>
            <person name="Lundin D."/>
            <person name="Andersson A."/>
            <person name="Bertilsson S."/>
            <person name="Dopson M."/>
        </authorList>
    </citation>
    <scope>NUCLEOTIDE SEQUENCE</scope>
    <source>
        <strain evidence="3">MM415A00328</strain>
        <strain evidence="2">MM415B00308</strain>
    </source>
</reference>
<evidence type="ECO:0000313" key="3">
    <source>
        <dbReference type="EMBL" id="QJA83009.1"/>
    </source>
</evidence>
<name>A0A6M3JB80_9ZZZZ</name>
<feature type="region of interest" description="Disordered" evidence="1">
    <location>
        <begin position="130"/>
        <end position="154"/>
    </location>
</feature>
<proteinExistence type="predicted"/>